<feature type="compositionally biased region" description="Basic and acidic residues" evidence="2">
    <location>
        <begin position="178"/>
        <end position="187"/>
    </location>
</feature>
<protein>
    <submittedName>
        <fullName evidence="4">Uncharacterized protein</fullName>
    </submittedName>
</protein>
<dbReference type="RefSeq" id="XP_028471415.1">
    <property type="nucleotide sequence ID" value="XM_028609495.1"/>
</dbReference>
<feature type="compositionally biased region" description="Low complexity" evidence="2">
    <location>
        <begin position="151"/>
        <end position="168"/>
    </location>
</feature>
<evidence type="ECO:0000313" key="5">
    <source>
        <dbReference type="Proteomes" id="UP000272025"/>
    </source>
</evidence>
<evidence type="ECO:0000256" key="3">
    <source>
        <dbReference type="SAM" id="Phobius"/>
    </source>
</evidence>
<reference evidence="4 5" key="1">
    <citation type="journal article" date="2018" name="Mol. Ecol.">
        <title>The obligate alkalophilic soda-lake fungus Sodiomyces alkalinus has shifted to a protein diet.</title>
        <authorList>
            <person name="Grum-Grzhimaylo A.A."/>
            <person name="Falkoski D.L."/>
            <person name="van den Heuvel J."/>
            <person name="Valero-Jimenez C.A."/>
            <person name="Min B."/>
            <person name="Choi I.G."/>
            <person name="Lipzen A."/>
            <person name="Daum C.G."/>
            <person name="Aanen D.K."/>
            <person name="Tsang A."/>
            <person name="Henrissat B."/>
            <person name="Bilanenko E.N."/>
            <person name="de Vries R.P."/>
            <person name="van Kan J.A.L."/>
            <person name="Grigoriev I.V."/>
            <person name="Debets A.J.M."/>
        </authorList>
    </citation>
    <scope>NUCLEOTIDE SEQUENCE [LARGE SCALE GENOMIC DNA]</scope>
    <source>
        <strain evidence="4 5">F11</strain>
    </source>
</reference>
<evidence type="ECO:0000313" key="4">
    <source>
        <dbReference type="EMBL" id="ROT43609.1"/>
    </source>
</evidence>
<sequence length="601" mass="66861">MHSRRETRDPGLPVDSSWRMVEGGENDSFDTSIVPDIDLDADLPFSSGPSHLSSQPQLSSLDSQGSNHSISDFVHRADDERVILRSPFRPSMASSRQTSAAGHRTADPEFCMPSMRVDNSPAQANSAASSRTIRPDPPSAPSRFGLRRRPQQSQHSYSSTTTTSSSLQPGRSGRRSHYRDEPDRKTLGEQVSESLPGAIVGILAWFFEIIGMAFRMLKVPLALGVALYLFLGGFIILHNMATKSITASLSPLCRVPGVSYLDLPFCPRFADVPGDGRQDVEFDDLMNVQSQFEKVLERSVDGVSLPMEMKRSETSIRDLRTLVRHSELPERDELVYELDEFVETARQVAADLQKFNTHVSSAVDSVISINRWTSRYIDSLAEDSSSSSASAPASVQALSRWTAWLFYPFQPAITPSTLRDKYIEHTALVSDRIADLIVEAQAVLRLLTRSEDHLAHIYDVKTRSQNAVETRRDDILWTLWSLVGGNRRAIHNLDAQLRLLGSVNDQRVRAVDQVSALVLELEGIQAGLADLRDRVAEPALASGTPRGGRIPLNVHVETIDRGVERLELARRRIREAENEKIRETLARGGVPVEPWLLEGRM</sequence>
<name>A0A3N2QA27_SODAK</name>
<keyword evidence="5" id="KW-1185">Reference proteome</keyword>
<proteinExistence type="predicted"/>
<dbReference type="AlphaFoldDB" id="A0A3N2QA27"/>
<dbReference type="EMBL" id="ML119051">
    <property type="protein sequence ID" value="ROT43609.1"/>
    <property type="molecule type" value="Genomic_DNA"/>
</dbReference>
<dbReference type="GeneID" id="39577973"/>
<dbReference type="OrthoDB" id="4179406at2759"/>
<organism evidence="4 5">
    <name type="scientific">Sodiomyces alkalinus (strain CBS 110278 / VKM F-3762 / F11)</name>
    <name type="common">Alkaliphilic filamentous fungus</name>
    <dbReference type="NCBI Taxonomy" id="1314773"/>
    <lineage>
        <taxon>Eukaryota</taxon>
        <taxon>Fungi</taxon>
        <taxon>Dikarya</taxon>
        <taxon>Ascomycota</taxon>
        <taxon>Pezizomycotina</taxon>
        <taxon>Sordariomycetes</taxon>
        <taxon>Hypocreomycetidae</taxon>
        <taxon>Glomerellales</taxon>
        <taxon>Plectosphaerellaceae</taxon>
        <taxon>Sodiomyces</taxon>
    </lineage>
</organism>
<feature type="coiled-coil region" evidence="1">
    <location>
        <begin position="559"/>
        <end position="586"/>
    </location>
</feature>
<keyword evidence="3" id="KW-0472">Membrane</keyword>
<dbReference type="STRING" id="1314773.A0A3N2QA27"/>
<evidence type="ECO:0000256" key="1">
    <source>
        <dbReference type="SAM" id="Coils"/>
    </source>
</evidence>
<feature type="region of interest" description="Disordered" evidence="2">
    <location>
        <begin position="85"/>
        <end position="189"/>
    </location>
</feature>
<keyword evidence="1" id="KW-0175">Coiled coil</keyword>
<evidence type="ECO:0000256" key="2">
    <source>
        <dbReference type="SAM" id="MobiDB-lite"/>
    </source>
</evidence>
<feature type="transmembrane region" description="Helical" evidence="3">
    <location>
        <begin position="221"/>
        <end position="241"/>
    </location>
</feature>
<dbReference type="Proteomes" id="UP000272025">
    <property type="component" value="Unassembled WGS sequence"/>
</dbReference>
<keyword evidence="3" id="KW-1133">Transmembrane helix</keyword>
<accession>A0A3N2QA27</accession>
<feature type="compositionally biased region" description="Low complexity" evidence="2">
    <location>
        <begin position="46"/>
        <end position="66"/>
    </location>
</feature>
<feature type="compositionally biased region" description="Low complexity" evidence="2">
    <location>
        <begin position="119"/>
        <end position="130"/>
    </location>
</feature>
<keyword evidence="3" id="KW-0812">Transmembrane</keyword>
<feature type="region of interest" description="Disordered" evidence="2">
    <location>
        <begin position="1"/>
        <end position="69"/>
    </location>
</feature>
<gene>
    <name evidence="4" type="ORF">SODALDRAFT_320029</name>
</gene>